<dbReference type="EMBL" id="JBBPBN010000001">
    <property type="protein sequence ID" value="KAK9046912.1"/>
    <property type="molecule type" value="Genomic_DNA"/>
</dbReference>
<organism evidence="2 3">
    <name type="scientific">Hibiscus sabdariffa</name>
    <name type="common">roselle</name>
    <dbReference type="NCBI Taxonomy" id="183260"/>
    <lineage>
        <taxon>Eukaryota</taxon>
        <taxon>Viridiplantae</taxon>
        <taxon>Streptophyta</taxon>
        <taxon>Embryophyta</taxon>
        <taxon>Tracheophyta</taxon>
        <taxon>Spermatophyta</taxon>
        <taxon>Magnoliopsida</taxon>
        <taxon>eudicotyledons</taxon>
        <taxon>Gunneridae</taxon>
        <taxon>Pentapetalae</taxon>
        <taxon>rosids</taxon>
        <taxon>malvids</taxon>
        <taxon>Malvales</taxon>
        <taxon>Malvaceae</taxon>
        <taxon>Malvoideae</taxon>
        <taxon>Hibiscus</taxon>
    </lineage>
</organism>
<feature type="region of interest" description="Disordered" evidence="1">
    <location>
        <begin position="68"/>
        <end position="119"/>
    </location>
</feature>
<protein>
    <submittedName>
        <fullName evidence="2">Uncharacterized protein</fullName>
    </submittedName>
</protein>
<accession>A0ABR2UBR5</accession>
<proteinExistence type="predicted"/>
<comment type="caution">
    <text evidence="2">The sequence shown here is derived from an EMBL/GenBank/DDBJ whole genome shotgun (WGS) entry which is preliminary data.</text>
</comment>
<reference evidence="2 3" key="1">
    <citation type="journal article" date="2024" name="G3 (Bethesda)">
        <title>Genome assembly of Hibiscus sabdariffa L. provides insights into metabolisms of medicinal natural products.</title>
        <authorList>
            <person name="Kim T."/>
        </authorList>
    </citation>
    <scope>NUCLEOTIDE SEQUENCE [LARGE SCALE GENOMIC DNA]</scope>
    <source>
        <strain evidence="2">TK-2024</strain>
        <tissue evidence="2">Old leaves</tissue>
    </source>
</reference>
<evidence type="ECO:0000313" key="3">
    <source>
        <dbReference type="Proteomes" id="UP001396334"/>
    </source>
</evidence>
<feature type="compositionally biased region" description="Polar residues" evidence="1">
    <location>
        <begin position="94"/>
        <end position="119"/>
    </location>
</feature>
<feature type="compositionally biased region" description="Polar residues" evidence="1">
    <location>
        <begin position="1"/>
        <end position="34"/>
    </location>
</feature>
<dbReference type="Proteomes" id="UP001396334">
    <property type="component" value="Unassembled WGS sequence"/>
</dbReference>
<sequence length="119" mass="12293">MVNTGSASSCGGSVAQQTNDGQRAADNVQQTNDGQRAADNVLAPTAHADVCQDQSGTGVQADYIPAENPLTESQQPVMDSGQEVAETNVHEESVTNTPSVLADSGTSTNKHVSQLQPIN</sequence>
<evidence type="ECO:0000256" key="1">
    <source>
        <dbReference type="SAM" id="MobiDB-lite"/>
    </source>
</evidence>
<feature type="region of interest" description="Disordered" evidence="1">
    <location>
        <begin position="1"/>
        <end position="44"/>
    </location>
</feature>
<gene>
    <name evidence="2" type="ORF">V6N11_052782</name>
</gene>
<name>A0ABR2UBR5_9ROSI</name>
<keyword evidence="3" id="KW-1185">Reference proteome</keyword>
<evidence type="ECO:0000313" key="2">
    <source>
        <dbReference type="EMBL" id="KAK9046912.1"/>
    </source>
</evidence>